<feature type="transmembrane region" description="Helical" evidence="1">
    <location>
        <begin position="398"/>
        <end position="417"/>
    </location>
</feature>
<dbReference type="CDD" id="cd17487">
    <property type="entry name" value="MFS_MFSD5_like"/>
    <property type="match status" value="1"/>
</dbReference>
<feature type="transmembrane region" description="Helical" evidence="1">
    <location>
        <begin position="251"/>
        <end position="272"/>
    </location>
</feature>
<dbReference type="PANTHER" id="PTHR23516:SF23">
    <property type="entry name" value="MOLYBDATE-ANION TRANSPORTER"/>
    <property type="match status" value="1"/>
</dbReference>
<dbReference type="InterPro" id="IPR036259">
    <property type="entry name" value="MFS_trans_sf"/>
</dbReference>
<feature type="transmembrane region" description="Helical" evidence="1">
    <location>
        <begin position="373"/>
        <end position="392"/>
    </location>
</feature>
<dbReference type="InterPro" id="IPR008509">
    <property type="entry name" value="MOT2/MFSD5"/>
</dbReference>
<dbReference type="PANTHER" id="PTHR23516">
    <property type="entry name" value="SAM (S-ADENOSYL METHIONINE) TRANSPORTER"/>
    <property type="match status" value="1"/>
</dbReference>
<dbReference type="Pfam" id="PF05631">
    <property type="entry name" value="MFS_5"/>
    <property type="match status" value="1"/>
</dbReference>
<keyword evidence="1" id="KW-0472">Membrane</keyword>
<dbReference type="GO" id="GO:0015098">
    <property type="term" value="F:molybdate ion transmembrane transporter activity"/>
    <property type="evidence" value="ECO:0007669"/>
    <property type="project" value="InterPro"/>
</dbReference>
<evidence type="ECO:0000313" key="3">
    <source>
        <dbReference type="Proteomes" id="UP001300502"/>
    </source>
</evidence>
<feature type="transmembrane region" description="Helical" evidence="1">
    <location>
        <begin position="336"/>
        <end position="361"/>
    </location>
</feature>
<name>A0AAV9IAQ6_9RHOD</name>
<dbReference type="EMBL" id="JANCYU010000024">
    <property type="protein sequence ID" value="KAK4524499.1"/>
    <property type="molecule type" value="Genomic_DNA"/>
</dbReference>
<dbReference type="AlphaFoldDB" id="A0AAV9IAQ6"/>
<feature type="transmembrane region" description="Helical" evidence="1">
    <location>
        <begin position="49"/>
        <end position="68"/>
    </location>
</feature>
<feature type="transmembrane region" description="Helical" evidence="1">
    <location>
        <begin position="313"/>
        <end position="330"/>
    </location>
</feature>
<gene>
    <name evidence="2" type="ORF">GAYE_SCF04G2400</name>
</gene>
<keyword evidence="1" id="KW-0812">Transmembrane</keyword>
<feature type="transmembrane region" description="Helical" evidence="1">
    <location>
        <begin position="284"/>
        <end position="306"/>
    </location>
</feature>
<dbReference type="Gene3D" id="1.20.1250.20">
    <property type="entry name" value="MFS general substrate transporter like domains"/>
    <property type="match status" value="1"/>
</dbReference>
<organism evidence="2 3">
    <name type="scientific">Galdieria yellowstonensis</name>
    <dbReference type="NCBI Taxonomy" id="3028027"/>
    <lineage>
        <taxon>Eukaryota</taxon>
        <taxon>Rhodophyta</taxon>
        <taxon>Bangiophyceae</taxon>
        <taxon>Galdieriales</taxon>
        <taxon>Galdieriaceae</taxon>
        <taxon>Galdieria</taxon>
    </lineage>
</organism>
<reference evidence="2 3" key="1">
    <citation type="submission" date="2022-07" db="EMBL/GenBank/DDBJ databases">
        <title>Genome-wide signatures of adaptation to extreme environments.</title>
        <authorList>
            <person name="Cho C.H."/>
            <person name="Yoon H.S."/>
        </authorList>
    </citation>
    <scope>NUCLEOTIDE SEQUENCE [LARGE SCALE GENOMIC DNA]</scope>
    <source>
        <strain evidence="2 3">108.79 E11</strain>
    </source>
</reference>
<dbReference type="SUPFAM" id="SSF103473">
    <property type="entry name" value="MFS general substrate transporter"/>
    <property type="match status" value="1"/>
</dbReference>
<keyword evidence="1" id="KW-1133">Transmembrane helix</keyword>
<feature type="transmembrane region" description="Helical" evidence="1">
    <location>
        <begin position="6"/>
        <end position="23"/>
    </location>
</feature>
<comment type="caution">
    <text evidence="2">The sequence shown here is derived from an EMBL/GenBank/DDBJ whole genome shotgun (WGS) entry which is preliminary data.</text>
</comment>
<feature type="transmembrane region" description="Helical" evidence="1">
    <location>
        <begin position="111"/>
        <end position="132"/>
    </location>
</feature>
<keyword evidence="3" id="KW-1185">Reference proteome</keyword>
<dbReference type="GO" id="GO:0016020">
    <property type="term" value="C:membrane"/>
    <property type="evidence" value="ECO:0007669"/>
    <property type="project" value="InterPro"/>
</dbReference>
<evidence type="ECO:0000256" key="1">
    <source>
        <dbReference type="SAM" id="Phobius"/>
    </source>
</evidence>
<feature type="transmembrane region" description="Helical" evidence="1">
    <location>
        <begin position="80"/>
        <end position="99"/>
    </location>
</feature>
<protein>
    <submittedName>
        <fullName evidence="2">Uncharacterized protein</fullName>
    </submittedName>
</protein>
<sequence length="432" mass="48764">MFWLSFWSLSLLCAIARFYIRFYKISQVSKDENTEKFDLQAKKLQGEYLVAYLLAAAADWLQGPYVYALYEQYGFSKAQIGFLFVAGFGSSGLFGTFVGSSADRFGRKRLCLVYGLLYSISCVTKHFPFFAVLLIGRLLGGISTSILFSSFESWLVSEHNKRQLPGWSLNEIFAKAQFGNGLMAILAGQVANILASTFGKVAPFDASIALLLVMSLFIYVKWDENYGDNRKDSSSVAFHCALRSLFEEYRILLLGIFQSCFESVMYIFVFMWTPALQLIASRDVPHGLVFSCFMVALMLGSCLFTILEGKIQVVGLLRICFIITAILFLVTTSVSILWMIFQCFVLFEIICGIFFPSIAVLRARTIPNEYRSTLMNLFRVPLNFIVVVVLLADWPVFTTFKVCVFLIGVAIVAQHMYTWRNEGLHVQDTGDV</sequence>
<evidence type="ECO:0000313" key="2">
    <source>
        <dbReference type="EMBL" id="KAK4524499.1"/>
    </source>
</evidence>
<feature type="transmembrane region" description="Helical" evidence="1">
    <location>
        <begin position="201"/>
        <end position="220"/>
    </location>
</feature>
<accession>A0AAV9IAQ6</accession>
<proteinExistence type="predicted"/>
<dbReference type="Proteomes" id="UP001300502">
    <property type="component" value="Unassembled WGS sequence"/>
</dbReference>